<gene>
    <name evidence="10" type="ORF">DERP_006593</name>
</gene>
<dbReference type="PANTHER" id="PTHR24394:SF29">
    <property type="entry name" value="MYONEURIN"/>
    <property type="match status" value="1"/>
</dbReference>
<evidence type="ECO:0000256" key="2">
    <source>
        <dbReference type="ARBA" id="ARBA00022723"/>
    </source>
</evidence>
<dbReference type="InterPro" id="IPR013087">
    <property type="entry name" value="Znf_C2H2_type"/>
</dbReference>
<keyword evidence="11" id="KW-1185">Reference proteome</keyword>
<keyword evidence="8" id="KW-0472">Membrane</keyword>
<dbReference type="Gene3D" id="3.30.160.60">
    <property type="entry name" value="Classic Zinc Finger"/>
    <property type="match status" value="2"/>
</dbReference>
<dbReference type="Pfam" id="PF00096">
    <property type="entry name" value="zf-C2H2"/>
    <property type="match status" value="1"/>
</dbReference>
<keyword evidence="2" id="KW-0479">Metal-binding</keyword>
<dbReference type="SMART" id="SM00355">
    <property type="entry name" value="ZnF_C2H2"/>
    <property type="match status" value="2"/>
</dbReference>
<evidence type="ECO:0000313" key="10">
    <source>
        <dbReference type="EMBL" id="KAH9412629.1"/>
    </source>
</evidence>
<name>A0ABQ8IQR9_DERPT</name>
<organism evidence="10 11">
    <name type="scientific">Dermatophagoides pteronyssinus</name>
    <name type="common">European house dust mite</name>
    <dbReference type="NCBI Taxonomy" id="6956"/>
    <lineage>
        <taxon>Eukaryota</taxon>
        <taxon>Metazoa</taxon>
        <taxon>Ecdysozoa</taxon>
        <taxon>Arthropoda</taxon>
        <taxon>Chelicerata</taxon>
        <taxon>Arachnida</taxon>
        <taxon>Acari</taxon>
        <taxon>Acariformes</taxon>
        <taxon>Sarcoptiformes</taxon>
        <taxon>Astigmata</taxon>
        <taxon>Psoroptidia</taxon>
        <taxon>Analgoidea</taxon>
        <taxon>Pyroglyphidae</taxon>
        <taxon>Dermatophagoidinae</taxon>
        <taxon>Dermatophagoides</taxon>
    </lineage>
</organism>
<feature type="transmembrane region" description="Helical" evidence="8">
    <location>
        <begin position="109"/>
        <end position="125"/>
    </location>
</feature>
<evidence type="ECO:0000256" key="5">
    <source>
        <dbReference type="ARBA" id="ARBA00022833"/>
    </source>
</evidence>
<evidence type="ECO:0000256" key="6">
    <source>
        <dbReference type="ARBA" id="ARBA00023242"/>
    </source>
</evidence>
<evidence type="ECO:0000256" key="1">
    <source>
        <dbReference type="ARBA" id="ARBA00004123"/>
    </source>
</evidence>
<reference evidence="10 11" key="2">
    <citation type="journal article" date="2022" name="Mol. Biol. Evol.">
        <title>Comparative Genomics Reveals Insights into the Divergent Evolution of Astigmatic Mites and Household Pest Adaptations.</title>
        <authorList>
            <person name="Xiong Q."/>
            <person name="Wan A.T."/>
            <person name="Liu X."/>
            <person name="Fung C.S."/>
            <person name="Xiao X."/>
            <person name="Malainual N."/>
            <person name="Hou J."/>
            <person name="Wang L."/>
            <person name="Wang M."/>
            <person name="Yang K.Y."/>
            <person name="Cui Y."/>
            <person name="Leung E.L."/>
            <person name="Nong W."/>
            <person name="Shin S.K."/>
            <person name="Au S.W."/>
            <person name="Jeong K.Y."/>
            <person name="Chew F.T."/>
            <person name="Hui J.H."/>
            <person name="Leung T.F."/>
            <person name="Tungtrongchitr A."/>
            <person name="Zhong N."/>
            <person name="Liu Z."/>
            <person name="Tsui S.K."/>
        </authorList>
    </citation>
    <scope>NUCLEOTIDE SEQUENCE [LARGE SCALE GENOMIC DNA]</scope>
    <source>
        <strain evidence="10">Derp</strain>
    </source>
</reference>
<evidence type="ECO:0000313" key="11">
    <source>
        <dbReference type="Proteomes" id="UP000887458"/>
    </source>
</evidence>
<dbReference type="PANTHER" id="PTHR24394">
    <property type="entry name" value="ZINC FINGER PROTEIN"/>
    <property type="match status" value="1"/>
</dbReference>
<evidence type="ECO:0000256" key="7">
    <source>
        <dbReference type="PROSITE-ProRule" id="PRU00042"/>
    </source>
</evidence>
<comment type="subcellular location">
    <subcellularLocation>
        <location evidence="1">Nucleus</location>
    </subcellularLocation>
</comment>
<feature type="domain" description="C2H2-type" evidence="9">
    <location>
        <begin position="81"/>
        <end position="108"/>
    </location>
</feature>
<evidence type="ECO:0000259" key="9">
    <source>
        <dbReference type="PROSITE" id="PS50157"/>
    </source>
</evidence>
<dbReference type="Pfam" id="PF13909">
    <property type="entry name" value="zf-H2C2_5"/>
    <property type="match status" value="1"/>
</dbReference>
<keyword evidence="6" id="KW-0539">Nucleus</keyword>
<comment type="caution">
    <text evidence="10">The sequence shown here is derived from an EMBL/GenBank/DDBJ whole genome shotgun (WGS) entry which is preliminary data.</text>
</comment>
<proteinExistence type="predicted"/>
<dbReference type="Proteomes" id="UP000887458">
    <property type="component" value="Unassembled WGS sequence"/>
</dbReference>
<keyword evidence="3" id="KW-0677">Repeat</keyword>
<evidence type="ECO:0000256" key="3">
    <source>
        <dbReference type="ARBA" id="ARBA00022737"/>
    </source>
</evidence>
<keyword evidence="8" id="KW-1133">Transmembrane helix</keyword>
<evidence type="ECO:0000256" key="8">
    <source>
        <dbReference type="SAM" id="Phobius"/>
    </source>
</evidence>
<dbReference type="InterPro" id="IPR036236">
    <property type="entry name" value="Znf_C2H2_sf"/>
</dbReference>
<feature type="domain" description="C2H2-type" evidence="9">
    <location>
        <begin position="58"/>
        <end position="80"/>
    </location>
</feature>
<keyword evidence="5" id="KW-0862">Zinc</keyword>
<protein>
    <recommendedName>
        <fullName evidence="9">C2H2-type domain-containing protein</fullName>
    </recommendedName>
</protein>
<dbReference type="EMBL" id="NJHN03000129">
    <property type="protein sequence ID" value="KAH9412629.1"/>
    <property type="molecule type" value="Genomic_DNA"/>
</dbReference>
<keyword evidence="4 7" id="KW-0863">Zinc-finger</keyword>
<reference evidence="10 11" key="1">
    <citation type="journal article" date="2018" name="J. Allergy Clin. Immunol.">
        <title>High-quality assembly of Dermatophagoides pteronyssinus genome and transcriptome reveals a wide range of novel allergens.</title>
        <authorList>
            <person name="Liu X.Y."/>
            <person name="Yang K.Y."/>
            <person name="Wang M.Q."/>
            <person name="Kwok J.S."/>
            <person name="Zeng X."/>
            <person name="Yang Z."/>
            <person name="Xiao X.J."/>
            <person name="Lau C.P."/>
            <person name="Li Y."/>
            <person name="Huang Z.M."/>
            <person name="Ba J.G."/>
            <person name="Yim A.K."/>
            <person name="Ouyang C.Y."/>
            <person name="Ngai S.M."/>
            <person name="Chan T.F."/>
            <person name="Leung E.L."/>
            <person name="Liu L."/>
            <person name="Liu Z.G."/>
            <person name="Tsui S.K."/>
        </authorList>
    </citation>
    <scope>NUCLEOTIDE SEQUENCE [LARGE SCALE GENOMIC DNA]</scope>
    <source>
        <strain evidence="10">Derp</strain>
    </source>
</reference>
<keyword evidence="8" id="KW-0812">Transmembrane</keyword>
<dbReference type="PROSITE" id="PS50157">
    <property type="entry name" value="ZINC_FINGER_C2H2_2"/>
    <property type="match status" value="2"/>
</dbReference>
<evidence type="ECO:0000256" key="4">
    <source>
        <dbReference type="ARBA" id="ARBA00022771"/>
    </source>
</evidence>
<sequence length="146" mass="17435">MAENQLEYCIAHMHLLMLMNTNKINEIKKIRDAGLMIAGPKLINESLFVINNEEKIICGYRFEEKFNLNRHQRIHTGEKPFKCDKCQYTTSDSSNLQRHQRIHTDKEKIIRYLIGYYFYSFYLIVHEQWSSKKSSPLKFSFGYTTQ</sequence>
<accession>A0ABQ8IQR9</accession>
<dbReference type="SUPFAM" id="SSF57667">
    <property type="entry name" value="beta-beta-alpha zinc fingers"/>
    <property type="match status" value="1"/>
</dbReference>